<dbReference type="AlphaFoldDB" id="E1QTE4"/>
<reference evidence="2 3" key="1">
    <citation type="journal article" date="2010" name="Stand. Genomic Sci.">
        <title>Complete genome sequence of Vulcanisaeta distributa type strain (IC-017).</title>
        <authorList>
            <person name="Mavromatis K."/>
            <person name="Sikorski J."/>
            <person name="Pabst E."/>
            <person name="Teshima H."/>
            <person name="Lapidus A."/>
            <person name="Lucas S."/>
            <person name="Nolan M."/>
            <person name="Glavina Del Rio T."/>
            <person name="Cheng J.F."/>
            <person name="Bruce D."/>
            <person name="Goodwin L."/>
            <person name="Pitluck S."/>
            <person name="Liolios K."/>
            <person name="Ivanova N."/>
            <person name="Mikhailova N."/>
            <person name="Pati A."/>
            <person name="Chen A."/>
            <person name="Palaniappan K."/>
            <person name="Land M."/>
            <person name="Hauser L."/>
            <person name="Chang Y.J."/>
            <person name="Jeffries C.D."/>
            <person name="Rohde M."/>
            <person name="Spring S."/>
            <person name="Goker M."/>
            <person name="Wirth R."/>
            <person name="Woyke T."/>
            <person name="Bristow J."/>
            <person name="Eisen J.A."/>
            <person name="Markowitz V."/>
            <person name="Hugenholtz P."/>
            <person name="Klenk H.P."/>
            <person name="Kyrpides N.C."/>
        </authorList>
    </citation>
    <scope>NUCLEOTIDE SEQUENCE [LARGE SCALE GENOMIC DNA]</scope>
    <source>
        <strain evidence="3">DSM 14429 / JCM 11212 / NBRC 100878 / IC-017</strain>
    </source>
</reference>
<evidence type="ECO:0000313" key="2">
    <source>
        <dbReference type="EMBL" id="ADN50937.1"/>
    </source>
</evidence>
<accession>E1QTE4</accession>
<dbReference type="KEGG" id="vdi:Vdis_1555"/>
<protein>
    <submittedName>
        <fullName evidence="2">HEPN domain protein</fullName>
    </submittedName>
</protein>
<dbReference type="HOGENOM" id="CLU_123170_2_1_2"/>
<dbReference type="InterPro" id="IPR007842">
    <property type="entry name" value="HEPN_dom"/>
</dbReference>
<dbReference type="PROSITE" id="PS50910">
    <property type="entry name" value="HEPN"/>
    <property type="match status" value="1"/>
</dbReference>
<evidence type="ECO:0000259" key="1">
    <source>
        <dbReference type="PROSITE" id="PS50910"/>
    </source>
</evidence>
<dbReference type="SMART" id="SM00748">
    <property type="entry name" value="HEPN"/>
    <property type="match status" value="1"/>
</dbReference>
<dbReference type="OrthoDB" id="359241at2157"/>
<dbReference type="Proteomes" id="UP000006681">
    <property type="component" value="Chromosome"/>
</dbReference>
<organism evidence="2 3">
    <name type="scientific">Vulcanisaeta distributa (strain DSM 14429 / JCM 11212 / NBRC 100878 / IC-017)</name>
    <dbReference type="NCBI Taxonomy" id="572478"/>
    <lineage>
        <taxon>Archaea</taxon>
        <taxon>Thermoproteota</taxon>
        <taxon>Thermoprotei</taxon>
        <taxon>Thermoproteales</taxon>
        <taxon>Thermoproteaceae</taxon>
        <taxon>Vulcanisaeta</taxon>
    </lineage>
</organism>
<dbReference type="STRING" id="572478.Vdis_1555"/>
<dbReference type="Pfam" id="PF05168">
    <property type="entry name" value="HEPN"/>
    <property type="match status" value="1"/>
</dbReference>
<feature type="domain" description="HEPN" evidence="1">
    <location>
        <begin position="11"/>
        <end position="124"/>
    </location>
</feature>
<evidence type="ECO:0000313" key="3">
    <source>
        <dbReference type="Proteomes" id="UP000006681"/>
    </source>
</evidence>
<dbReference type="eggNOG" id="arCOG01191">
    <property type="taxonomic scope" value="Archaea"/>
</dbReference>
<proteinExistence type="predicted"/>
<sequence>MRSYQRWVDWLDEARDDLDAAIDLMRLGRYSKACYFAQQAAKKALKALLIKRLNRYEHTYSVRELLEILRNNGVDVGNDLIRIGDELDRYYVPTRYPNAWPSGAPHKHYTEEDARRAVDHASRVVGFVESNL</sequence>
<dbReference type="Gene3D" id="1.20.120.330">
    <property type="entry name" value="Nucleotidyltransferases domain 2"/>
    <property type="match status" value="1"/>
</dbReference>
<dbReference type="SUPFAM" id="SSF81593">
    <property type="entry name" value="Nucleotidyltransferase substrate binding subunit/domain"/>
    <property type="match status" value="1"/>
</dbReference>
<gene>
    <name evidence="2" type="ordered locus">Vdis_1555</name>
</gene>
<keyword evidence="3" id="KW-1185">Reference proteome</keyword>
<dbReference type="RefSeq" id="WP_013336662.1">
    <property type="nucleotide sequence ID" value="NC_014537.1"/>
</dbReference>
<name>E1QTE4_VULDI</name>
<reference evidence="3" key="2">
    <citation type="journal article" date="2010" name="Stand. Genomic Sci.">
        <title>Complete genome sequence of Vulcanisaeta distributa type strain (IC-017T).</title>
        <authorList>
            <person name="Mavromatis K."/>
            <person name="Sikorski J."/>
            <person name="Pabst E."/>
            <person name="Teshima H."/>
            <person name="Lapidus A."/>
            <person name="Lucas S."/>
            <person name="Nolan M."/>
            <person name="Glavina Del Rio T."/>
            <person name="Cheng J."/>
            <person name="Bruce D."/>
            <person name="Goodwin L."/>
            <person name="Pitluck S."/>
            <person name="Liolios K."/>
            <person name="Ivanova N."/>
            <person name="Mikhailova N."/>
            <person name="Pati A."/>
            <person name="Chen A."/>
            <person name="Palaniappan K."/>
            <person name="Land M."/>
            <person name="Hauser L."/>
            <person name="Chang Y."/>
            <person name="Jeffries C."/>
            <person name="Rohde M."/>
            <person name="Spring S."/>
            <person name="Goker M."/>
            <person name="Wirth R."/>
            <person name="Woyke T."/>
            <person name="Bristow J."/>
            <person name="Eisen J."/>
            <person name="Markowitz V."/>
            <person name="Hugenholtz P."/>
            <person name="Klenk H."/>
            <person name="Kyrpides N."/>
        </authorList>
    </citation>
    <scope>NUCLEOTIDE SEQUENCE [LARGE SCALE GENOMIC DNA]</scope>
    <source>
        <strain evidence="3">DSM 14429 / JCM 11212 / NBRC 100878 / IC-017</strain>
    </source>
</reference>
<dbReference type="GeneID" id="9752492"/>
<dbReference type="EMBL" id="CP002100">
    <property type="protein sequence ID" value="ADN50937.1"/>
    <property type="molecule type" value="Genomic_DNA"/>
</dbReference>